<dbReference type="Gene3D" id="3.30.1490.20">
    <property type="entry name" value="ATP-grasp fold, A domain"/>
    <property type="match status" value="1"/>
</dbReference>
<dbReference type="RefSeq" id="WP_189143813.1">
    <property type="nucleotide sequence ID" value="NZ_BMNK01000020.1"/>
</dbReference>
<feature type="region of interest" description="Disordered" evidence="1">
    <location>
        <begin position="241"/>
        <end position="267"/>
    </location>
</feature>
<dbReference type="InterPro" id="IPR013815">
    <property type="entry name" value="ATP_grasp_subdomain_1"/>
</dbReference>
<dbReference type="Gene3D" id="3.50.30.10">
    <property type="entry name" value="Phosphohistidine domain"/>
    <property type="match status" value="1"/>
</dbReference>
<evidence type="ECO:0000313" key="4">
    <source>
        <dbReference type="EMBL" id="GGP16046.1"/>
    </source>
</evidence>
<feature type="domain" description="Pyruvate phosphate dikinase AMP/ATP-binding" evidence="3">
    <location>
        <begin position="16"/>
        <end position="322"/>
    </location>
</feature>
<reference evidence="4" key="2">
    <citation type="submission" date="2020-09" db="EMBL/GenBank/DDBJ databases">
        <authorList>
            <person name="Sun Q."/>
            <person name="Zhou Y."/>
        </authorList>
    </citation>
    <scope>NUCLEOTIDE SEQUENCE</scope>
    <source>
        <strain evidence="4">CGMCC 4.7430</strain>
    </source>
</reference>
<feature type="domain" description="PEP-utilising enzyme mobile" evidence="2">
    <location>
        <begin position="812"/>
        <end position="882"/>
    </location>
</feature>
<dbReference type="EMBL" id="BMNK01000020">
    <property type="protein sequence ID" value="GGP16046.1"/>
    <property type="molecule type" value="Genomic_DNA"/>
</dbReference>
<sequence>MKTALDFSHIDGGMLDEVGGKAANLGELTRAGLPVPPGWVLTTRAYQEAAEAAGLDAIVAAGGEGLAGAARARLLETPVPPAVEQAVREAYGRLGEETAVAVRSSATAEDLPFASFAGQQDTYLNVIGPQAVLDAVRRCWASLWTDRAVAYRESNGIDHARVRLAVVVQVMVDAQVAGVMFTANPVTGRRREAVIDAAPGLGEAVVSGAVNPDRFVVDTAGADILQRHQGDKRMAIRPLKGGGTEHVPTGQGDVGQGDIGQGDTEHGGDGQDGFCLDDVRVRELAALGARVEEHYGAPQDTEWAIDADGKLWLTQSRPITTLYPLPEPREQGLRLYFSVNVVQGVMGPLTPMGIAALKLVASGAASLFAPSPAAPADRRDGPAVLAVSGQRLWLDLTTAVRSRPGRFILPKVLSVGEARSGAVLESLADDPRLSVIHTSRRPIARAAFRFAGRLHAPTRVRQALINPERALAYTRRVGEELDRRLRVPDTATPAERLAHAERVLSGVFPMMISIMPIVITGYGLYGLASKLSGVPLGEMQDVLRSVPHNPTTEMDLELWALSTRIEPEPFRREPVSELVRLYRAGELPPKAQREIAAFLRVYGHRGVAEIDLGVPRWSEDPAHILGVLANYLRMDGGADLAPEALFARGAAEAEAETARLVAAARRRGRLRAAVVRFGLRRTRQVVGLRELPKFYLVKALAEVRRSLLVVGEHLVTTSVLDTAADVFFLTPPEVESALTGGDLRELVAERRAAYEREARRRHVPRVLLSDGTEPEALATVAADGALVGTAASAGTVTGTARVVLDPVGAHLEPGEILICPSTDPGWTPLFLTAGGLVMEMGGSMSHGAVVAREYGIPAVVGVPDATHRITTGQQVTVNGAAGTVTIAEPQEAAVTTPV</sequence>
<dbReference type="GO" id="GO:0016301">
    <property type="term" value="F:kinase activity"/>
    <property type="evidence" value="ECO:0007669"/>
    <property type="project" value="InterPro"/>
</dbReference>
<proteinExistence type="predicted"/>
<protein>
    <submittedName>
        <fullName evidence="4">Phosphoenolpyruvate synthase</fullName>
    </submittedName>
</protein>
<organism evidence="4 5">
    <name type="scientific">Nonomuraea glycinis</name>
    <dbReference type="NCBI Taxonomy" id="2047744"/>
    <lineage>
        <taxon>Bacteria</taxon>
        <taxon>Bacillati</taxon>
        <taxon>Actinomycetota</taxon>
        <taxon>Actinomycetes</taxon>
        <taxon>Streptosporangiales</taxon>
        <taxon>Streptosporangiaceae</taxon>
        <taxon>Nonomuraea</taxon>
    </lineage>
</organism>
<dbReference type="PANTHER" id="PTHR43615">
    <property type="entry name" value="PHOSPHOENOLPYRUVATE SYNTHASE-RELATED"/>
    <property type="match status" value="1"/>
</dbReference>
<comment type="caution">
    <text evidence="4">The sequence shown here is derived from an EMBL/GenBank/DDBJ whole genome shotgun (WGS) entry which is preliminary data.</text>
</comment>
<dbReference type="InterPro" id="IPR036637">
    <property type="entry name" value="Phosphohistidine_dom_sf"/>
</dbReference>
<dbReference type="InterPro" id="IPR051549">
    <property type="entry name" value="PEP_Utilizing_Enz"/>
</dbReference>
<dbReference type="AlphaFoldDB" id="A0A918AE45"/>
<dbReference type="SUPFAM" id="SSF52009">
    <property type="entry name" value="Phosphohistidine domain"/>
    <property type="match status" value="1"/>
</dbReference>
<keyword evidence="5" id="KW-1185">Reference proteome</keyword>
<dbReference type="InterPro" id="IPR008279">
    <property type="entry name" value="PEP-util_enz_mobile_dom"/>
</dbReference>
<reference evidence="4" key="1">
    <citation type="journal article" date="2014" name="Int. J. Syst. Evol. Microbiol.">
        <title>Complete genome sequence of Corynebacterium casei LMG S-19264T (=DSM 44701T), isolated from a smear-ripened cheese.</title>
        <authorList>
            <consortium name="US DOE Joint Genome Institute (JGI-PGF)"/>
            <person name="Walter F."/>
            <person name="Albersmeier A."/>
            <person name="Kalinowski J."/>
            <person name="Ruckert C."/>
        </authorList>
    </citation>
    <scope>NUCLEOTIDE SEQUENCE</scope>
    <source>
        <strain evidence="4">CGMCC 4.7430</strain>
    </source>
</reference>
<gene>
    <name evidence="4" type="ORF">GCM10012278_78190</name>
</gene>
<dbReference type="PANTHER" id="PTHR43615:SF1">
    <property type="entry name" value="PPDK_N DOMAIN-CONTAINING PROTEIN"/>
    <property type="match status" value="1"/>
</dbReference>
<dbReference type="GO" id="GO:0005524">
    <property type="term" value="F:ATP binding"/>
    <property type="evidence" value="ECO:0007669"/>
    <property type="project" value="InterPro"/>
</dbReference>
<accession>A0A918AE45</accession>
<dbReference type="Gene3D" id="3.30.470.20">
    <property type="entry name" value="ATP-grasp fold, B domain"/>
    <property type="match status" value="1"/>
</dbReference>
<evidence type="ECO:0000256" key="1">
    <source>
        <dbReference type="SAM" id="MobiDB-lite"/>
    </source>
</evidence>
<dbReference type="Pfam" id="PF00391">
    <property type="entry name" value="PEP-utilizers"/>
    <property type="match status" value="1"/>
</dbReference>
<dbReference type="InterPro" id="IPR002192">
    <property type="entry name" value="PPDK_AMP/ATP-bd"/>
</dbReference>
<dbReference type="Pfam" id="PF01326">
    <property type="entry name" value="PPDK_N"/>
    <property type="match status" value="1"/>
</dbReference>
<evidence type="ECO:0000259" key="3">
    <source>
        <dbReference type="Pfam" id="PF01326"/>
    </source>
</evidence>
<evidence type="ECO:0000313" key="5">
    <source>
        <dbReference type="Proteomes" id="UP000660745"/>
    </source>
</evidence>
<name>A0A918AE45_9ACTN</name>
<evidence type="ECO:0000259" key="2">
    <source>
        <dbReference type="Pfam" id="PF00391"/>
    </source>
</evidence>
<dbReference type="SUPFAM" id="SSF56059">
    <property type="entry name" value="Glutathione synthetase ATP-binding domain-like"/>
    <property type="match status" value="1"/>
</dbReference>
<dbReference type="Proteomes" id="UP000660745">
    <property type="component" value="Unassembled WGS sequence"/>
</dbReference>